<evidence type="ECO:0000256" key="15">
    <source>
        <dbReference type="ARBA" id="ARBA00025707"/>
    </source>
</evidence>
<evidence type="ECO:0000256" key="7">
    <source>
        <dbReference type="ARBA" id="ARBA00022692"/>
    </source>
</evidence>
<evidence type="ECO:0000256" key="13">
    <source>
        <dbReference type="ARBA" id="ARBA00023264"/>
    </source>
</evidence>
<dbReference type="EC" id="2.3.1.23" evidence="16"/>
<dbReference type="Proteomes" id="UP000192247">
    <property type="component" value="Unassembled WGS sequence"/>
</dbReference>
<feature type="transmembrane region" description="Helical" evidence="20">
    <location>
        <begin position="389"/>
        <end position="409"/>
    </location>
</feature>
<evidence type="ECO:0000256" key="1">
    <source>
        <dbReference type="ARBA" id="ARBA00004141"/>
    </source>
</evidence>
<feature type="transmembrane region" description="Helical" evidence="20">
    <location>
        <begin position="217"/>
        <end position="234"/>
    </location>
</feature>
<evidence type="ECO:0000313" key="21">
    <source>
        <dbReference type="EMBL" id="OQR66884.1"/>
    </source>
</evidence>
<dbReference type="InterPro" id="IPR004299">
    <property type="entry name" value="MBOAT_fam"/>
</dbReference>
<keyword evidence="10" id="KW-0443">Lipid metabolism</keyword>
<dbReference type="GO" id="GO:0030258">
    <property type="term" value="P:lipid modification"/>
    <property type="evidence" value="ECO:0007669"/>
    <property type="project" value="TreeGrafter"/>
</dbReference>
<evidence type="ECO:0000256" key="3">
    <source>
        <dbReference type="ARBA" id="ARBA00005074"/>
    </source>
</evidence>
<evidence type="ECO:0000256" key="5">
    <source>
        <dbReference type="ARBA" id="ARBA00022516"/>
    </source>
</evidence>
<dbReference type="STRING" id="418985.A0A1V9X039"/>
<feature type="transmembrane region" description="Helical" evidence="20">
    <location>
        <begin position="421"/>
        <end position="443"/>
    </location>
</feature>
<evidence type="ECO:0000256" key="6">
    <source>
        <dbReference type="ARBA" id="ARBA00022679"/>
    </source>
</evidence>
<dbReference type="AlphaFoldDB" id="A0A1V9X039"/>
<keyword evidence="9 20" id="KW-1133">Transmembrane helix</keyword>
<sequence>MDLGSWPFRRDTIGSGLAKPARTVVCPPGNEGYPLALIYRRCIWDQRPTVQHLFFTVTGLVLIIFNYRWDVVHSLSNIAVVYAIMWFAGRTRIGLAASFIFAMCYLLAGYLYTATENYDIKWTMPQCILCLRLIGVAFDYYDGGVEDFNSLPSDRRATALKDLPSPLEMLGHSYYFGGCMVGPQFSMQRYRDFVQGTLWSGQKTKNANSITYSMNRLVLGVIAMAFYHFGAIYFNDTIILSEEYLTEWSWPARWAFLGVYGTVALHKYVACWLMAGANQWNGLENIGLWHFETTTNFDGFIRAFNINTNKWVAQYIFKRLKFLGNKQLSQLIALGFLALWHGFHPGYYLCFVNEFLVMKFERDVTQIIDSFPQVRGIVYHDKLQWLRLAFMKVYVATLFGYCLVPFVLLKPSKFLKVYATFYYIPSILLVLWFAGSFKVMAIVRGAIRQSTNGLSSDKDTSSIRPDGGKDIASDDLKASAKHD</sequence>
<evidence type="ECO:0000256" key="17">
    <source>
        <dbReference type="ARBA" id="ARBA00038923"/>
    </source>
</evidence>
<dbReference type="EMBL" id="MNPL01030708">
    <property type="protein sequence ID" value="OQR66884.1"/>
    <property type="molecule type" value="Genomic_DNA"/>
</dbReference>
<dbReference type="Pfam" id="PF03062">
    <property type="entry name" value="MBOAT"/>
    <property type="match status" value="1"/>
</dbReference>
<keyword evidence="8" id="KW-0256">Endoplasmic reticulum</keyword>
<evidence type="ECO:0000256" key="9">
    <source>
        <dbReference type="ARBA" id="ARBA00022989"/>
    </source>
</evidence>
<feature type="region of interest" description="Disordered" evidence="19">
    <location>
        <begin position="452"/>
        <end position="483"/>
    </location>
</feature>
<evidence type="ECO:0000256" key="14">
    <source>
        <dbReference type="ARBA" id="ARBA00023315"/>
    </source>
</evidence>
<keyword evidence="7 20" id="KW-0812">Transmembrane</keyword>
<dbReference type="GO" id="GO:0016020">
    <property type="term" value="C:membrane"/>
    <property type="evidence" value="ECO:0007669"/>
    <property type="project" value="UniProtKB-SubCell"/>
</dbReference>
<evidence type="ECO:0000256" key="2">
    <source>
        <dbReference type="ARBA" id="ARBA00004240"/>
    </source>
</evidence>
<dbReference type="InterPro" id="IPR049941">
    <property type="entry name" value="LPLAT_7/PORCN-like"/>
</dbReference>
<evidence type="ECO:0000256" key="4">
    <source>
        <dbReference type="ARBA" id="ARBA00010323"/>
    </source>
</evidence>
<feature type="transmembrane region" description="Helical" evidence="20">
    <location>
        <begin position="95"/>
        <end position="114"/>
    </location>
</feature>
<evidence type="ECO:0000256" key="20">
    <source>
        <dbReference type="SAM" id="Phobius"/>
    </source>
</evidence>
<dbReference type="PANTHER" id="PTHR13906:SF14">
    <property type="entry name" value="LYSOPHOSPHOLIPID ACYLTRANSFERASE 5"/>
    <property type="match status" value="1"/>
</dbReference>
<proteinExistence type="inferred from homology"/>
<keyword evidence="14 21" id="KW-0012">Acyltransferase</keyword>
<evidence type="ECO:0000256" key="10">
    <source>
        <dbReference type="ARBA" id="ARBA00023098"/>
    </source>
</evidence>
<evidence type="ECO:0000256" key="11">
    <source>
        <dbReference type="ARBA" id="ARBA00023136"/>
    </source>
</evidence>
<comment type="similarity">
    <text evidence="4">Belongs to the membrane-bound acyltransferase family.</text>
</comment>
<dbReference type="EC" id="2.3.1.n6" evidence="17"/>
<evidence type="ECO:0000313" key="22">
    <source>
        <dbReference type="Proteomes" id="UP000192247"/>
    </source>
</evidence>
<accession>A0A1V9X039</accession>
<dbReference type="InParanoid" id="A0A1V9X039"/>
<dbReference type="FunCoup" id="A0A1V9X039">
    <property type="interactions" value="226"/>
</dbReference>
<dbReference type="PANTHER" id="PTHR13906">
    <property type="entry name" value="PORCUPINE"/>
    <property type="match status" value="1"/>
</dbReference>
<comment type="caution">
    <text evidence="21">The sequence shown here is derived from an EMBL/GenBank/DDBJ whole genome shotgun (WGS) entry which is preliminary data.</text>
</comment>
<protein>
    <recommendedName>
        <fullName evidence="18">Lysophospholipid acyltransferase 5</fullName>
        <ecNumber evidence="16">2.3.1.23</ecNumber>
        <ecNumber evidence="17">2.3.1.n6</ecNumber>
    </recommendedName>
</protein>
<gene>
    <name evidence="21" type="ORF">BIW11_13861</name>
</gene>
<evidence type="ECO:0000256" key="18">
    <source>
        <dbReference type="ARBA" id="ARBA00039721"/>
    </source>
</evidence>
<keyword evidence="5" id="KW-0444">Lipid biosynthesis</keyword>
<keyword evidence="11 20" id="KW-0472">Membrane</keyword>
<comment type="pathway">
    <text evidence="15">Phospholipid metabolism.</text>
</comment>
<keyword evidence="6 21" id="KW-0808">Transferase</keyword>
<feature type="transmembrane region" description="Helical" evidence="20">
    <location>
        <begin position="49"/>
        <end position="65"/>
    </location>
</feature>
<evidence type="ECO:0000256" key="8">
    <source>
        <dbReference type="ARBA" id="ARBA00022824"/>
    </source>
</evidence>
<evidence type="ECO:0000256" key="16">
    <source>
        <dbReference type="ARBA" id="ARBA00026120"/>
    </source>
</evidence>
<comment type="pathway">
    <text evidence="3">Lipid metabolism; phospholipid metabolism.</text>
</comment>
<evidence type="ECO:0000256" key="12">
    <source>
        <dbReference type="ARBA" id="ARBA00023209"/>
    </source>
</evidence>
<comment type="subcellular location">
    <subcellularLocation>
        <location evidence="2">Endoplasmic reticulum</location>
    </subcellularLocation>
    <subcellularLocation>
        <location evidence="1">Membrane</location>
        <topology evidence="1">Multi-pass membrane protein</topology>
    </subcellularLocation>
</comment>
<keyword evidence="22" id="KW-1185">Reference proteome</keyword>
<dbReference type="GO" id="GO:0071617">
    <property type="term" value="F:lysophospholipid acyltransferase activity"/>
    <property type="evidence" value="ECO:0007669"/>
    <property type="project" value="TreeGrafter"/>
</dbReference>
<keyword evidence="13" id="KW-1208">Phospholipid metabolism</keyword>
<evidence type="ECO:0000256" key="19">
    <source>
        <dbReference type="SAM" id="MobiDB-lite"/>
    </source>
</evidence>
<feature type="transmembrane region" description="Helical" evidence="20">
    <location>
        <begin position="254"/>
        <end position="275"/>
    </location>
</feature>
<organism evidence="21 22">
    <name type="scientific">Tropilaelaps mercedesae</name>
    <dbReference type="NCBI Taxonomy" id="418985"/>
    <lineage>
        <taxon>Eukaryota</taxon>
        <taxon>Metazoa</taxon>
        <taxon>Ecdysozoa</taxon>
        <taxon>Arthropoda</taxon>
        <taxon>Chelicerata</taxon>
        <taxon>Arachnida</taxon>
        <taxon>Acari</taxon>
        <taxon>Parasitiformes</taxon>
        <taxon>Mesostigmata</taxon>
        <taxon>Gamasina</taxon>
        <taxon>Dermanyssoidea</taxon>
        <taxon>Laelapidae</taxon>
        <taxon>Tropilaelaps</taxon>
    </lineage>
</organism>
<dbReference type="OrthoDB" id="5974730at2759"/>
<dbReference type="GO" id="GO:0005783">
    <property type="term" value="C:endoplasmic reticulum"/>
    <property type="evidence" value="ECO:0007669"/>
    <property type="project" value="UniProtKB-SubCell"/>
</dbReference>
<dbReference type="GO" id="GO:0006656">
    <property type="term" value="P:phosphatidylcholine biosynthetic process"/>
    <property type="evidence" value="ECO:0007669"/>
    <property type="project" value="TreeGrafter"/>
</dbReference>
<feature type="compositionally biased region" description="Basic and acidic residues" evidence="19">
    <location>
        <begin position="456"/>
        <end position="483"/>
    </location>
</feature>
<name>A0A1V9X039_9ACAR</name>
<reference evidence="21 22" key="1">
    <citation type="journal article" date="2017" name="Gigascience">
        <title>Draft genome of the honey bee ectoparasitic mite, Tropilaelaps mercedesae, is shaped by the parasitic life history.</title>
        <authorList>
            <person name="Dong X."/>
            <person name="Armstrong S.D."/>
            <person name="Xia D."/>
            <person name="Makepeace B.L."/>
            <person name="Darby A.C."/>
            <person name="Kadowaki T."/>
        </authorList>
    </citation>
    <scope>NUCLEOTIDE SEQUENCE [LARGE SCALE GENOMIC DNA]</scope>
    <source>
        <strain evidence="21">Wuxi-XJTLU</strain>
    </source>
</reference>
<dbReference type="GO" id="GO:0047184">
    <property type="term" value="F:1-acylglycerophosphocholine O-acyltransferase activity"/>
    <property type="evidence" value="ECO:0007669"/>
    <property type="project" value="UniProtKB-EC"/>
</dbReference>
<keyword evidence="12" id="KW-0594">Phospholipid biosynthesis</keyword>